<dbReference type="EMBL" id="BAAAQX010000043">
    <property type="protein sequence ID" value="GAA2214729.1"/>
    <property type="molecule type" value="Genomic_DNA"/>
</dbReference>
<sequence>MNEGAWSLPSPWREARVAVVVPTYDEAGNLGELTDRVLALDLPNLRLIIADDDSPDGTGALADDLAKRANEERPDRMVVLHRKVKEGIGRAHLAGMQEALGRGDEYVVQMDGDLSHRPEYIPHLLGTILATQAGVVIGSRYVAGGSLSTQWGRHRRLLSRFAGLYVNTILHLSVRDPTGGFKIWHRDVLEAIDLNAIRSDGYSFQVEMNYRCKRLGRAIVEMPIHFEERNAGSSKISFAVQLESMLTPFALRFGRQRPQDARTGQDRRAASAGRRGGGRAARP</sequence>
<dbReference type="Pfam" id="PF00535">
    <property type="entry name" value="Glycos_transf_2"/>
    <property type="match status" value="1"/>
</dbReference>
<dbReference type="RefSeq" id="WP_344492840.1">
    <property type="nucleotide sequence ID" value="NZ_BAAAQX010000043.1"/>
</dbReference>
<protein>
    <submittedName>
        <fullName evidence="6">Polyprenol monophosphomannose synthase</fullName>
    </submittedName>
</protein>
<dbReference type="CDD" id="cd06442">
    <property type="entry name" value="DPM1_like"/>
    <property type="match status" value="1"/>
</dbReference>
<feature type="compositionally biased region" description="Gly residues" evidence="4">
    <location>
        <begin position="274"/>
        <end position="283"/>
    </location>
</feature>
<keyword evidence="3" id="KW-0808">Transferase</keyword>
<reference evidence="6 7" key="1">
    <citation type="journal article" date="2019" name="Int. J. Syst. Evol. Microbiol.">
        <title>The Global Catalogue of Microorganisms (GCM) 10K type strain sequencing project: providing services to taxonomists for standard genome sequencing and annotation.</title>
        <authorList>
            <consortium name="The Broad Institute Genomics Platform"/>
            <consortium name="The Broad Institute Genome Sequencing Center for Infectious Disease"/>
            <person name="Wu L."/>
            <person name="Ma J."/>
        </authorList>
    </citation>
    <scope>NUCLEOTIDE SEQUENCE [LARGE SCALE GENOMIC DNA]</scope>
    <source>
        <strain evidence="6 7">JCM 16114</strain>
    </source>
</reference>
<keyword evidence="2" id="KW-0328">Glycosyltransferase</keyword>
<feature type="region of interest" description="Disordered" evidence="4">
    <location>
        <begin position="256"/>
        <end position="283"/>
    </location>
</feature>
<evidence type="ECO:0000313" key="6">
    <source>
        <dbReference type="EMBL" id="GAA2214729.1"/>
    </source>
</evidence>
<gene>
    <name evidence="6" type="ORF">GCM10009850_101940</name>
</gene>
<organism evidence="6 7">
    <name type="scientific">Nonomuraea monospora</name>
    <dbReference type="NCBI Taxonomy" id="568818"/>
    <lineage>
        <taxon>Bacteria</taxon>
        <taxon>Bacillati</taxon>
        <taxon>Actinomycetota</taxon>
        <taxon>Actinomycetes</taxon>
        <taxon>Streptosporangiales</taxon>
        <taxon>Streptosporangiaceae</taxon>
        <taxon>Nonomuraea</taxon>
    </lineage>
</organism>
<feature type="domain" description="Glycosyltransferase 2-like" evidence="5">
    <location>
        <begin position="19"/>
        <end position="191"/>
    </location>
</feature>
<feature type="compositionally biased region" description="Basic and acidic residues" evidence="4">
    <location>
        <begin position="257"/>
        <end position="269"/>
    </location>
</feature>
<keyword evidence="7" id="KW-1185">Reference proteome</keyword>
<dbReference type="PANTHER" id="PTHR43398">
    <property type="entry name" value="DOLICHOL-PHOSPHATE MANNOSYLTRANSFERASE SUBUNIT 1"/>
    <property type="match status" value="1"/>
</dbReference>
<dbReference type="InterPro" id="IPR029044">
    <property type="entry name" value="Nucleotide-diphossugar_trans"/>
</dbReference>
<dbReference type="SUPFAM" id="SSF53448">
    <property type="entry name" value="Nucleotide-diphospho-sugar transferases"/>
    <property type="match status" value="1"/>
</dbReference>
<evidence type="ECO:0000256" key="3">
    <source>
        <dbReference type="ARBA" id="ARBA00022679"/>
    </source>
</evidence>
<dbReference type="InterPro" id="IPR001173">
    <property type="entry name" value="Glyco_trans_2-like"/>
</dbReference>
<dbReference type="Gene3D" id="3.90.550.10">
    <property type="entry name" value="Spore Coat Polysaccharide Biosynthesis Protein SpsA, Chain A"/>
    <property type="match status" value="1"/>
</dbReference>
<evidence type="ECO:0000259" key="5">
    <source>
        <dbReference type="Pfam" id="PF00535"/>
    </source>
</evidence>
<evidence type="ECO:0000256" key="1">
    <source>
        <dbReference type="ARBA" id="ARBA00006739"/>
    </source>
</evidence>
<dbReference type="Proteomes" id="UP001499843">
    <property type="component" value="Unassembled WGS sequence"/>
</dbReference>
<accession>A0ABN3CYY7</accession>
<name>A0ABN3CYY7_9ACTN</name>
<evidence type="ECO:0000256" key="2">
    <source>
        <dbReference type="ARBA" id="ARBA00022676"/>
    </source>
</evidence>
<comment type="caution">
    <text evidence="6">The sequence shown here is derived from an EMBL/GenBank/DDBJ whole genome shotgun (WGS) entry which is preliminary data.</text>
</comment>
<dbReference type="InterPro" id="IPR039528">
    <property type="entry name" value="DPM1-like"/>
</dbReference>
<evidence type="ECO:0000256" key="4">
    <source>
        <dbReference type="SAM" id="MobiDB-lite"/>
    </source>
</evidence>
<dbReference type="PANTHER" id="PTHR43398:SF1">
    <property type="entry name" value="DOLICHOL-PHOSPHATE MANNOSYLTRANSFERASE SUBUNIT 1"/>
    <property type="match status" value="1"/>
</dbReference>
<comment type="similarity">
    <text evidence="1">Belongs to the glycosyltransferase 2 family.</text>
</comment>
<evidence type="ECO:0000313" key="7">
    <source>
        <dbReference type="Proteomes" id="UP001499843"/>
    </source>
</evidence>
<proteinExistence type="inferred from homology"/>